<dbReference type="SUPFAM" id="SSF47266">
    <property type="entry name" value="4-helical cytokines"/>
    <property type="match status" value="1"/>
</dbReference>
<gene>
    <name evidence="10" type="primary">il19l</name>
</gene>
<dbReference type="InParanoid" id="A0A6J2VSK0"/>
<dbReference type="InterPro" id="IPR020444">
    <property type="entry name" value="IL-24"/>
</dbReference>
<feature type="disulfide bond" evidence="7">
    <location>
        <begin position="80"/>
        <end position="132"/>
    </location>
</feature>
<evidence type="ECO:0000256" key="7">
    <source>
        <dbReference type="PIRSR" id="PIRSR620443-51"/>
    </source>
</evidence>
<comment type="function">
    <text evidence="8">Immune regulatory cytokine.</text>
</comment>
<evidence type="ECO:0000256" key="8">
    <source>
        <dbReference type="RuleBase" id="RU368043"/>
    </source>
</evidence>
<dbReference type="Gene3D" id="1.20.1250.10">
    <property type="match status" value="1"/>
</dbReference>
<dbReference type="InterPro" id="IPR020423">
    <property type="entry name" value="IL-10_CS"/>
</dbReference>
<dbReference type="RefSeq" id="XP_030634186.1">
    <property type="nucleotide sequence ID" value="XM_030778326.1"/>
</dbReference>
<evidence type="ECO:0000256" key="4">
    <source>
        <dbReference type="ARBA" id="ARBA00022525"/>
    </source>
</evidence>
<feature type="signal peptide" evidence="8">
    <location>
        <begin position="1"/>
        <end position="26"/>
    </location>
</feature>
<name>A0A6J2VSK0_CHACN</name>
<feature type="chain" id="PRO_5031608312" description="Interleukin family protein" evidence="8">
    <location>
        <begin position="27"/>
        <end position="194"/>
    </location>
</feature>
<feature type="disulfide bond" evidence="6">
    <location>
        <begin position="80"/>
        <end position="134"/>
    </location>
</feature>
<dbReference type="GO" id="GO:0005125">
    <property type="term" value="F:cytokine activity"/>
    <property type="evidence" value="ECO:0007669"/>
    <property type="project" value="UniProtKB-UniRule"/>
</dbReference>
<dbReference type="PRINTS" id="PR01937">
    <property type="entry name" value="INTRLEUKIN24"/>
</dbReference>
<evidence type="ECO:0000256" key="2">
    <source>
        <dbReference type="ARBA" id="ARBA00008813"/>
    </source>
</evidence>
<comment type="subcellular location">
    <subcellularLocation>
        <location evidence="1 8">Secreted</location>
    </subcellularLocation>
</comment>
<evidence type="ECO:0000313" key="9">
    <source>
        <dbReference type="Proteomes" id="UP000504632"/>
    </source>
</evidence>
<protein>
    <recommendedName>
        <fullName evidence="8">Interleukin family protein</fullName>
    </recommendedName>
</protein>
<feature type="disulfide bond" evidence="7">
    <location>
        <begin position="81"/>
        <end position="134"/>
    </location>
</feature>
<evidence type="ECO:0000256" key="1">
    <source>
        <dbReference type="ARBA" id="ARBA00004613"/>
    </source>
</evidence>
<keyword evidence="5 8" id="KW-0732">Signal</keyword>
<proteinExistence type="inferred from homology"/>
<dbReference type="PANTHER" id="PTHR48482:SF3">
    <property type="entry name" value="INTERLEUKIN-19"/>
    <property type="match status" value="1"/>
</dbReference>
<sequence length="194" mass="22616">MMWASGIVSSLLVCTLLCCLWDTASGWKLYLGTCTVSVHTHELRHHFHEIRQSVLARDRQLGVKLLRRDMMKNVQDTERCCFLRHLLRFYVERVFSCYAATQSQHRRTINVLANAFLSIKRDLRVCHEQNHCPCGEETRMEFSAIQAKFEKLEQKAAAVKAVAELDSLLEWLDAIHHRKEQILEEDDKSHPENP</sequence>
<keyword evidence="3 8" id="KW-0202">Cytokine</keyword>
<dbReference type="GO" id="GO:0005615">
    <property type="term" value="C:extracellular space"/>
    <property type="evidence" value="ECO:0007669"/>
    <property type="project" value="UniProtKB-UniRule"/>
</dbReference>
<comment type="similarity">
    <text evidence="2 8">Belongs to the IL-10 family.</text>
</comment>
<dbReference type="SMART" id="SM00188">
    <property type="entry name" value="IL10"/>
    <property type="match status" value="1"/>
</dbReference>
<reference evidence="10" key="1">
    <citation type="submission" date="2025-08" db="UniProtKB">
        <authorList>
            <consortium name="RefSeq"/>
        </authorList>
    </citation>
    <scope>IDENTIFICATION</scope>
</reference>
<dbReference type="PROSITE" id="PS00520">
    <property type="entry name" value="INTERLEUKIN_10"/>
    <property type="match status" value="1"/>
</dbReference>
<dbReference type="PANTHER" id="PTHR48482">
    <property type="entry name" value="INTERLEUKIN-19-RELATED"/>
    <property type="match status" value="1"/>
</dbReference>
<evidence type="ECO:0000256" key="6">
    <source>
        <dbReference type="PIRSR" id="PIRSR620443-50"/>
    </source>
</evidence>
<dbReference type="GeneID" id="115815371"/>
<keyword evidence="4 8" id="KW-0964">Secreted</keyword>
<organism evidence="9 10">
    <name type="scientific">Chanos chanos</name>
    <name type="common">Milkfish</name>
    <name type="synonym">Mugil chanos</name>
    <dbReference type="NCBI Taxonomy" id="29144"/>
    <lineage>
        <taxon>Eukaryota</taxon>
        <taxon>Metazoa</taxon>
        <taxon>Chordata</taxon>
        <taxon>Craniata</taxon>
        <taxon>Vertebrata</taxon>
        <taxon>Euteleostomi</taxon>
        <taxon>Actinopterygii</taxon>
        <taxon>Neopterygii</taxon>
        <taxon>Teleostei</taxon>
        <taxon>Ostariophysi</taxon>
        <taxon>Gonorynchiformes</taxon>
        <taxon>Chanidae</taxon>
        <taxon>Chanos</taxon>
    </lineage>
</organism>
<dbReference type="InterPro" id="IPR009079">
    <property type="entry name" value="4_helix_cytokine-like_core"/>
</dbReference>
<dbReference type="Pfam" id="PF00726">
    <property type="entry name" value="IL10"/>
    <property type="match status" value="1"/>
</dbReference>
<dbReference type="AlphaFoldDB" id="A0A6J2VSK0"/>
<dbReference type="OrthoDB" id="9938154at2759"/>
<feature type="disulfide bond" evidence="6">
    <location>
        <begin position="34"/>
        <end position="126"/>
    </location>
</feature>
<evidence type="ECO:0000313" key="10">
    <source>
        <dbReference type="RefSeq" id="XP_030634186.1"/>
    </source>
</evidence>
<dbReference type="CTD" id="100004224"/>
<dbReference type="InterPro" id="IPR020443">
    <property type="entry name" value="IL-10/19/20/24/26"/>
</dbReference>
<dbReference type="Proteomes" id="UP000504632">
    <property type="component" value="Chromosome 6"/>
</dbReference>
<keyword evidence="9" id="KW-1185">Reference proteome</keyword>
<evidence type="ECO:0000256" key="3">
    <source>
        <dbReference type="ARBA" id="ARBA00022514"/>
    </source>
</evidence>
<evidence type="ECO:0000256" key="5">
    <source>
        <dbReference type="ARBA" id="ARBA00022729"/>
    </source>
</evidence>
<keyword evidence="6" id="KW-1015">Disulfide bond</keyword>
<accession>A0A6J2VSK0</accession>